<accession>A0A1I8BFP2</accession>
<dbReference type="WBParaSite" id="MhA1_Contig2207.frz3.gene4">
    <property type="protein sequence ID" value="MhA1_Contig2207.frz3.gene4"/>
    <property type="gene ID" value="MhA1_Contig2207.frz3.gene4"/>
</dbReference>
<protein>
    <submittedName>
        <fullName evidence="3">Uncharacterized protein</fullName>
    </submittedName>
</protein>
<feature type="compositionally biased region" description="Acidic residues" evidence="1">
    <location>
        <begin position="286"/>
        <end position="295"/>
    </location>
</feature>
<feature type="compositionally biased region" description="Basic and acidic residues" evidence="1">
    <location>
        <begin position="296"/>
        <end position="311"/>
    </location>
</feature>
<evidence type="ECO:0000313" key="2">
    <source>
        <dbReference type="Proteomes" id="UP000095281"/>
    </source>
</evidence>
<feature type="region of interest" description="Disordered" evidence="1">
    <location>
        <begin position="276"/>
        <end position="346"/>
    </location>
</feature>
<evidence type="ECO:0000256" key="1">
    <source>
        <dbReference type="SAM" id="MobiDB-lite"/>
    </source>
</evidence>
<name>A0A1I8BFP2_MELHA</name>
<organism evidence="2 3">
    <name type="scientific">Meloidogyne hapla</name>
    <name type="common">Root-knot nematode worm</name>
    <dbReference type="NCBI Taxonomy" id="6305"/>
    <lineage>
        <taxon>Eukaryota</taxon>
        <taxon>Metazoa</taxon>
        <taxon>Ecdysozoa</taxon>
        <taxon>Nematoda</taxon>
        <taxon>Chromadorea</taxon>
        <taxon>Rhabditida</taxon>
        <taxon>Tylenchina</taxon>
        <taxon>Tylenchomorpha</taxon>
        <taxon>Tylenchoidea</taxon>
        <taxon>Meloidogynidae</taxon>
        <taxon>Meloidogyninae</taxon>
        <taxon>Meloidogyne</taxon>
    </lineage>
</organism>
<dbReference type="AlphaFoldDB" id="A0A1I8BFP2"/>
<evidence type="ECO:0000313" key="3">
    <source>
        <dbReference type="WBParaSite" id="MhA1_Contig2207.frz3.gene4"/>
    </source>
</evidence>
<proteinExistence type="predicted"/>
<feature type="compositionally biased region" description="Basic and acidic residues" evidence="1">
    <location>
        <begin position="320"/>
        <end position="346"/>
    </location>
</feature>
<dbReference type="Proteomes" id="UP000095281">
    <property type="component" value="Unplaced"/>
</dbReference>
<reference evidence="3" key="1">
    <citation type="submission" date="2016-11" db="UniProtKB">
        <authorList>
            <consortium name="WormBaseParasite"/>
        </authorList>
    </citation>
    <scope>IDENTIFICATION</scope>
</reference>
<feature type="compositionally biased region" description="Basic and acidic residues" evidence="1">
    <location>
        <begin position="276"/>
        <end position="285"/>
    </location>
</feature>
<keyword evidence="2" id="KW-1185">Reference proteome</keyword>
<sequence length="346" mass="40549">MNKKYFFLTTLSFLFLFFVKNYAKLRAKRQQLSNEYDENSLYPKEMELISVIQEDSSNTFTLNPPKNNNEEQLQAEETKNIRNITVNLHGNDCLVIPDEGVNFKAENNGQTIYTANGKIIVNDEKTDGFEMLSLELLTEVTCGIENYDQISYCAKVKFFNSEEINPVNKELFKPNNPTNINEYLKNYMQDFALVLIEGCVLCENKTKPINIIFRQIHKELRGLKINLIKEKEEIFDWDWEDKLKGLGYTYYSAISPDEFKKLEKANESKITVKDLEDNEHFLAGDKEEENMDNEDENKKEEISEGGEKNEEMIEDDEKNEENKLEESTMKMMIEEKKEEEKSKEKN</sequence>